<evidence type="ECO:0000256" key="4">
    <source>
        <dbReference type="ARBA" id="ARBA00022692"/>
    </source>
</evidence>
<dbReference type="InterPro" id="IPR029787">
    <property type="entry name" value="Nucleotide_cyclase"/>
</dbReference>
<dbReference type="PATRIC" id="fig|29422.6.peg.2895"/>
<dbReference type="CDD" id="cd12913">
    <property type="entry name" value="PDC1_MCP_like"/>
    <property type="match status" value="1"/>
</dbReference>
<keyword evidence="3" id="KW-1003">Cell membrane</keyword>
<dbReference type="STRING" id="29422.Lbru_2728"/>
<dbReference type="AlphaFoldDB" id="A0A0W0S3N1"/>
<keyword evidence="4 7" id="KW-0812">Transmembrane</keyword>
<dbReference type="SUPFAM" id="SSF55073">
    <property type="entry name" value="Nucleotide cyclase"/>
    <property type="match status" value="1"/>
</dbReference>
<organism evidence="9 10">
    <name type="scientific">Legionella brunensis</name>
    <dbReference type="NCBI Taxonomy" id="29422"/>
    <lineage>
        <taxon>Bacteria</taxon>
        <taxon>Pseudomonadati</taxon>
        <taxon>Pseudomonadota</taxon>
        <taxon>Gammaproteobacteria</taxon>
        <taxon>Legionellales</taxon>
        <taxon>Legionellaceae</taxon>
        <taxon>Legionella</taxon>
    </lineage>
</organism>
<dbReference type="InterPro" id="IPR050697">
    <property type="entry name" value="Adenylyl/Guanylyl_Cyclase_3/4"/>
</dbReference>
<dbReference type="Pfam" id="PF00211">
    <property type="entry name" value="Guanylate_cyc"/>
    <property type="match status" value="1"/>
</dbReference>
<keyword evidence="5 7" id="KW-1133">Transmembrane helix</keyword>
<comment type="subcellular location">
    <subcellularLocation>
        <location evidence="1">Cell membrane</location>
        <topology evidence="1">Multi-pass membrane protein</topology>
    </subcellularLocation>
</comment>
<gene>
    <name evidence="9" type="ORF">Lbru_2728</name>
</gene>
<dbReference type="GO" id="GO:0006171">
    <property type="term" value="P:cAMP biosynthetic process"/>
    <property type="evidence" value="ECO:0007669"/>
    <property type="project" value="TreeGrafter"/>
</dbReference>
<evidence type="ECO:0000256" key="7">
    <source>
        <dbReference type="SAM" id="Phobius"/>
    </source>
</evidence>
<evidence type="ECO:0000256" key="5">
    <source>
        <dbReference type="ARBA" id="ARBA00022989"/>
    </source>
</evidence>
<dbReference type="InterPro" id="IPR029151">
    <property type="entry name" value="Sensor-like_sf"/>
</dbReference>
<dbReference type="Gene3D" id="6.10.340.10">
    <property type="match status" value="1"/>
</dbReference>
<feature type="domain" description="Guanylate cyclase" evidence="8">
    <location>
        <begin position="446"/>
        <end position="578"/>
    </location>
</feature>
<dbReference type="SMART" id="SM00044">
    <property type="entry name" value="CYCc"/>
    <property type="match status" value="1"/>
</dbReference>
<evidence type="ECO:0000313" key="9">
    <source>
        <dbReference type="EMBL" id="KTC77835.1"/>
    </source>
</evidence>
<name>A0A0W0S3N1_9GAMM</name>
<dbReference type="CDD" id="cd07302">
    <property type="entry name" value="CHD"/>
    <property type="match status" value="1"/>
</dbReference>
<feature type="transmembrane region" description="Helical" evidence="7">
    <location>
        <begin position="344"/>
        <end position="364"/>
    </location>
</feature>
<dbReference type="OrthoDB" id="9806704at2"/>
<accession>A0A0W0S3N1</accession>
<comment type="caution">
    <text evidence="9">The sequence shown here is derived from an EMBL/GenBank/DDBJ whole genome shotgun (WGS) entry which is preliminary data.</text>
</comment>
<sequence>MKGRLYKKSQAGGFKVSIHVSIITLFVLLLSLVGFSIIGLQYYALNKILSSSAKHLIEQTSLLVKERLLYYLLPLSHDLMEIKNMVDYGIVDPENTKQFDLFLMESIQHSDEIFMVYYGTAAGDFYGVDREKQGIIGLNHIVNSQKPPSKIRYEYDKDGHLLSQHSLSQAYDPRPRPWYQQAIRAGKPVWTDIYPFYLFGKGSPSTPGITAAAPIYDDHNQLKGVIALDLTIESLQYFIQNLEVTKNTIIYIINEKKQVIAYRDNNYKKDIRGQILLPEMSKHFPSFPANKAPPQFLVTSYRDKGQDFFLAYQTISNKETNSLWQIIIIVPANDILAPLKSVSIHNFLLTLLILFLGILIVRYISQKISRPIIYLAKEAKEITRLDLTPRPLLKTIIREISYMDKSLKAVRSSLTSFQRYVPSSLVKKLMRSGKIAKVGGESQDITILFSDIKDFTKLAEETEPKQLMTYLSEYFQLMTETVIQHQGTLDKYIGDAVMAIWNAPTLDRHHALHACQTAVCMIERVKELNQKNQGIGFPNFSIRIGINSGEAVIGNVGSEDRLSFTALGDTVNLANRLEGINKIYHTQIIITQSTFKQVENSFVFRLLDEVAMRGKQVSTTIYELITEPNIPNLAQHKEEFALAFAKYQSGDWIESLKLFENLTPAYNGDALALIYINRCQDLINSPPTYWDGIWRPYQDKPS</sequence>
<reference evidence="9 10" key="1">
    <citation type="submission" date="2015-11" db="EMBL/GenBank/DDBJ databases">
        <title>Genomic analysis of 38 Legionella species identifies large and diverse effector repertoires.</title>
        <authorList>
            <person name="Burstein D."/>
            <person name="Amaro F."/>
            <person name="Zusman T."/>
            <person name="Lifshitz Z."/>
            <person name="Cohen O."/>
            <person name="Gilbert J.A."/>
            <person name="Pupko T."/>
            <person name="Shuman H.A."/>
            <person name="Segal G."/>
        </authorList>
    </citation>
    <scope>NUCLEOTIDE SEQUENCE [LARGE SCALE GENOMIC DNA]</scope>
    <source>
        <strain evidence="9 10">ATCC 43878</strain>
    </source>
</reference>
<dbReference type="Gene3D" id="3.30.450.20">
    <property type="entry name" value="PAS domain"/>
    <property type="match status" value="1"/>
</dbReference>
<evidence type="ECO:0000256" key="3">
    <source>
        <dbReference type="ARBA" id="ARBA00022475"/>
    </source>
</evidence>
<protein>
    <submittedName>
        <fullName evidence="9">Adenylate cyclase</fullName>
    </submittedName>
</protein>
<dbReference type="Gene3D" id="3.30.70.1230">
    <property type="entry name" value="Nucleotide cyclase"/>
    <property type="match status" value="1"/>
</dbReference>
<dbReference type="RefSeq" id="WP_058442708.1">
    <property type="nucleotide sequence ID" value="NZ_LNXV01000034.1"/>
</dbReference>
<dbReference type="GO" id="GO:0004016">
    <property type="term" value="F:adenylate cyclase activity"/>
    <property type="evidence" value="ECO:0007669"/>
    <property type="project" value="UniProtKB-ARBA"/>
</dbReference>
<keyword evidence="10" id="KW-1185">Reference proteome</keyword>
<dbReference type="PROSITE" id="PS50125">
    <property type="entry name" value="GUANYLATE_CYCLASE_2"/>
    <property type="match status" value="1"/>
</dbReference>
<dbReference type="SUPFAM" id="SSF103190">
    <property type="entry name" value="Sensory domain-like"/>
    <property type="match status" value="1"/>
</dbReference>
<dbReference type="InterPro" id="IPR001054">
    <property type="entry name" value="A/G_cyclase"/>
</dbReference>
<evidence type="ECO:0000256" key="1">
    <source>
        <dbReference type="ARBA" id="ARBA00004651"/>
    </source>
</evidence>
<feature type="transmembrane region" description="Helical" evidence="7">
    <location>
        <begin position="20"/>
        <end position="44"/>
    </location>
</feature>
<dbReference type="EMBL" id="LNXV01000034">
    <property type="protein sequence ID" value="KTC77835.1"/>
    <property type="molecule type" value="Genomic_DNA"/>
</dbReference>
<dbReference type="Proteomes" id="UP000054742">
    <property type="component" value="Unassembled WGS sequence"/>
</dbReference>
<evidence type="ECO:0000259" key="8">
    <source>
        <dbReference type="PROSITE" id="PS50125"/>
    </source>
</evidence>
<dbReference type="PANTHER" id="PTHR43081">
    <property type="entry name" value="ADENYLATE CYCLASE, TERMINAL-DIFFERENTIATION SPECIFIC-RELATED"/>
    <property type="match status" value="1"/>
</dbReference>
<comment type="similarity">
    <text evidence="2">Belongs to the adenylyl cyclase class-3 family.</text>
</comment>
<dbReference type="InterPro" id="IPR033479">
    <property type="entry name" value="dCache_1"/>
</dbReference>
<dbReference type="PANTHER" id="PTHR43081:SF1">
    <property type="entry name" value="ADENYLATE CYCLASE, TERMINAL-DIFFERENTIATION SPECIFIC"/>
    <property type="match status" value="1"/>
</dbReference>
<dbReference type="Pfam" id="PF02743">
    <property type="entry name" value="dCache_1"/>
    <property type="match status" value="1"/>
</dbReference>
<dbReference type="GO" id="GO:0035556">
    <property type="term" value="P:intracellular signal transduction"/>
    <property type="evidence" value="ECO:0007669"/>
    <property type="project" value="InterPro"/>
</dbReference>
<keyword evidence="6 7" id="KW-0472">Membrane</keyword>
<evidence type="ECO:0000256" key="2">
    <source>
        <dbReference type="ARBA" id="ARBA00005381"/>
    </source>
</evidence>
<evidence type="ECO:0000313" key="10">
    <source>
        <dbReference type="Proteomes" id="UP000054742"/>
    </source>
</evidence>
<proteinExistence type="inferred from homology"/>
<dbReference type="GO" id="GO:0005886">
    <property type="term" value="C:plasma membrane"/>
    <property type="evidence" value="ECO:0007669"/>
    <property type="project" value="UniProtKB-SubCell"/>
</dbReference>
<dbReference type="FunFam" id="3.30.70.1230:FF:000016">
    <property type="entry name" value="Adenylate/guanylate cyclase domain-containing protein"/>
    <property type="match status" value="1"/>
</dbReference>
<evidence type="ECO:0000256" key="6">
    <source>
        <dbReference type="ARBA" id="ARBA00023136"/>
    </source>
</evidence>